<dbReference type="EMBL" id="JAWDGP010006075">
    <property type="protein sequence ID" value="KAK3747698.1"/>
    <property type="molecule type" value="Genomic_DNA"/>
</dbReference>
<accession>A0AAE0YJK8</accession>
<reference evidence="2" key="1">
    <citation type="journal article" date="2023" name="G3 (Bethesda)">
        <title>A reference genome for the long-term kleptoplast-retaining sea slug Elysia crispata morphotype clarki.</title>
        <authorList>
            <person name="Eastman K.E."/>
            <person name="Pendleton A.L."/>
            <person name="Shaikh M.A."/>
            <person name="Suttiyut T."/>
            <person name="Ogas R."/>
            <person name="Tomko P."/>
            <person name="Gavelis G."/>
            <person name="Widhalm J.R."/>
            <person name="Wisecaver J.H."/>
        </authorList>
    </citation>
    <scope>NUCLEOTIDE SEQUENCE</scope>
    <source>
        <strain evidence="2">ECLA1</strain>
    </source>
</reference>
<gene>
    <name evidence="2" type="ORF">RRG08_024845</name>
</gene>
<proteinExistence type="predicted"/>
<dbReference type="AlphaFoldDB" id="A0AAE0YJK8"/>
<evidence type="ECO:0000256" key="1">
    <source>
        <dbReference type="SAM" id="MobiDB-lite"/>
    </source>
</evidence>
<evidence type="ECO:0000313" key="3">
    <source>
        <dbReference type="Proteomes" id="UP001283361"/>
    </source>
</evidence>
<dbReference type="Proteomes" id="UP001283361">
    <property type="component" value="Unassembled WGS sequence"/>
</dbReference>
<name>A0AAE0YJK8_9GAST</name>
<comment type="caution">
    <text evidence="2">The sequence shown here is derived from an EMBL/GenBank/DDBJ whole genome shotgun (WGS) entry which is preliminary data.</text>
</comment>
<sequence>MTVKASSKPTWPLPGGFLMYSPNLPHRLSCSEAGFVASLTTECSIHLLGSPSSLVKRVQMGGEHRPRPASAKARIHTTEMLAKHHQRHHSGRPGQHVEHRTAGDSGSHSFLQDCLITT</sequence>
<protein>
    <submittedName>
        <fullName evidence="2">Uncharacterized protein</fullName>
    </submittedName>
</protein>
<evidence type="ECO:0000313" key="2">
    <source>
        <dbReference type="EMBL" id="KAK3747698.1"/>
    </source>
</evidence>
<feature type="region of interest" description="Disordered" evidence="1">
    <location>
        <begin position="86"/>
        <end position="108"/>
    </location>
</feature>
<organism evidence="2 3">
    <name type="scientific">Elysia crispata</name>
    <name type="common">lettuce slug</name>
    <dbReference type="NCBI Taxonomy" id="231223"/>
    <lineage>
        <taxon>Eukaryota</taxon>
        <taxon>Metazoa</taxon>
        <taxon>Spiralia</taxon>
        <taxon>Lophotrochozoa</taxon>
        <taxon>Mollusca</taxon>
        <taxon>Gastropoda</taxon>
        <taxon>Heterobranchia</taxon>
        <taxon>Euthyneura</taxon>
        <taxon>Panpulmonata</taxon>
        <taxon>Sacoglossa</taxon>
        <taxon>Placobranchoidea</taxon>
        <taxon>Plakobranchidae</taxon>
        <taxon>Elysia</taxon>
    </lineage>
</organism>
<keyword evidence="3" id="KW-1185">Reference proteome</keyword>